<dbReference type="Pfam" id="PF13895">
    <property type="entry name" value="Ig_2"/>
    <property type="match status" value="3"/>
</dbReference>
<dbReference type="SUPFAM" id="SSF48726">
    <property type="entry name" value="Immunoglobulin"/>
    <property type="match status" value="3"/>
</dbReference>
<dbReference type="SMART" id="SM00408">
    <property type="entry name" value="IGc2"/>
    <property type="match status" value="4"/>
</dbReference>
<feature type="non-terminal residue" evidence="4">
    <location>
        <position position="1"/>
    </location>
</feature>
<dbReference type="GO" id="GO:0009897">
    <property type="term" value="C:external side of plasma membrane"/>
    <property type="evidence" value="ECO:0007669"/>
    <property type="project" value="TreeGrafter"/>
</dbReference>
<dbReference type="AlphaFoldDB" id="A0A2G9RZ36"/>
<evidence type="ECO:0000259" key="3">
    <source>
        <dbReference type="PROSITE" id="PS50835"/>
    </source>
</evidence>
<protein>
    <recommendedName>
        <fullName evidence="3">Ig-like domain-containing protein</fullName>
    </recommendedName>
</protein>
<dbReference type="InterPro" id="IPR050488">
    <property type="entry name" value="Ig_Fc_receptor"/>
</dbReference>
<evidence type="ECO:0000313" key="4">
    <source>
        <dbReference type="EMBL" id="PIO33156.1"/>
    </source>
</evidence>
<keyword evidence="1" id="KW-0732">Signal</keyword>
<dbReference type="GO" id="GO:0006955">
    <property type="term" value="P:immune response"/>
    <property type="evidence" value="ECO:0007669"/>
    <property type="project" value="TreeGrafter"/>
</dbReference>
<dbReference type="EMBL" id="KV928775">
    <property type="protein sequence ID" value="PIO33156.1"/>
    <property type="molecule type" value="Genomic_DNA"/>
</dbReference>
<keyword evidence="2" id="KW-1015">Disulfide bond</keyword>
<feature type="domain" description="Ig-like" evidence="3">
    <location>
        <begin position="92"/>
        <end position="177"/>
    </location>
</feature>
<name>A0A2G9RZ36_AQUCT</name>
<dbReference type="GO" id="GO:0004888">
    <property type="term" value="F:transmembrane signaling receptor activity"/>
    <property type="evidence" value="ECO:0007669"/>
    <property type="project" value="TreeGrafter"/>
</dbReference>
<dbReference type="OrthoDB" id="10012075at2759"/>
<dbReference type="SMART" id="SM00409">
    <property type="entry name" value="IG"/>
    <property type="match status" value="4"/>
</dbReference>
<gene>
    <name evidence="4" type="ORF">AB205_0213470</name>
</gene>
<accession>A0A2G9RZ36</accession>
<dbReference type="InterPro" id="IPR013783">
    <property type="entry name" value="Ig-like_fold"/>
</dbReference>
<dbReference type="Proteomes" id="UP000228934">
    <property type="component" value="Unassembled WGS sequence"/>
</dbReference>
<evidence type="ECO:0000313" key="5">
    <source>
        <dbReference type="Proteomes" id="UP000228934"/>
    </source>
</evidence>
<dbReference type="Gene3D" id="2.60.40.10">
    <property type="entry name" value="Immunoglobulins"/>
    <property type="match status" value="4"/>
</dbReference>
<feature type="domain" description="Ig-like" evidence="3">
    <location>
        <begin position="281"/>
        <end position="363"/>
    </location>
</feature>
<dbReference type="InterPro" id="IPR003598">
    <property type="entry name" value="Ig_sub2"/>
</dbReference>
<dbReference type="PANTHER" id="PTHR11481:SF64">
    <property type="entry name" value="FC RECEPTOR-LIKE PROTEIN 4"/>
    <property type="match status" value="1"/>
</dbReference>
<sequence length="394" mass="45392">YVILQAPLYVHEGDDVTLRCHHYPGYPGRQTIFYKDNGIIRNWGSYPQLRINNINLGGSRGYKCTKEVYHNLIYYQHSGGTSIPMKEIFTTPAIKVTPFPVIKGDDVTVTCHTNVSPYRPETELQFAFHKDMQNIQSFNSSNQYGFQSAKKENSGRYYCEAKTVSGRIIVKRSKMLNIELNAIFTQPEIIMTVNEMTEGDNMTLTCHTIRSGLITDTELEFAFYRDGQNVQEFSLSDRYEVKSAETNHSGNYSCKVRSSTKNITRSSEEVYIQIQELFSKPEIEMIPDVDIERNQMILTCNTIVMRNDIELQFAFYKNGQKIQEFNSSHQYVIPSTQLEDSGNYYCEVRTSRNGVKKRSEELTVGQQGEYDPAVIQNMIRKLDNKNDNKNMENS</sequence>
<evidence type="ECO:0000256" key="1">
    <source>
        <dbReference type="ARBA" id="ARBA00022729"/>
    </source>
</evidence>
<dbReference type="InterPro" id="IPR007110">
    <property type="entry name" value="Ig-like_dom"/>
</dbReference>
<evidence type="ECO:0000256" key="2">
    <source>
        <dbReference type="ARBA" id="ARBA00023157"/>
    </source>
</evidence>
<proteinExistence type="predicted"/>
<dbReference type="GO" id="GO:0007166">
    <property type="term" value="P:cell surface receptor signaling pathway"/>
    <property type="evidence" value="ECO:0007669"/>
    <property type="project" value="TreeGrafter"/>
</dbReference>
<keyword evidence="5" id="KW-1185">Reference proteome</keyword>
<dbReference type="InterPro" id="IPR003599">
    <property type="entry name" value="Ig_sub"/>
</dbReference>
<feature type="domain" description="Ig-like" evidence="3">
    <location>
        <begin position="187"/>
        <end position="264"/>
    </location>
</feature>
<feature type="non-terminal residue" evidence="4">
    <location>
        <position position="394"/>
    </location>
</feature>
<dbReference type="PROSITE" id="PS50835">
    <property type="entry name" value="IG_LIKE"/>
    <property type="match status" value="3"/>
</dbReference>
<organism evidence="4 5">
    <name type="scientific">Aquarana catesbeiana</name>
    <name type="common">American bullfrog</name>
    <name type="synonym">Rana catesbeiana</name>
    <dbReference type="NCBI Taxonomy" id="8400"/>
    <lineage>
        <taxon>Eukaryota</taxon>
        <taxon>Metazoa</taxon>
        <taxon>Chordata</taxon>
        <taxon>Craniata</taxon>
        <taxon>Vertebrata</taxon>
        <taxon>Euteleostomi</taxon>
        <taxon>Amphibia</taxon>
        <taxon>Batrachia</taxon>
        <taxon>Anura</taxon>
        <taxon>Neobatrachia</taxon>
        <taxon>Ranoidea</taxon>
        <taxon>Ranidae</taxon>
        <taxon>Aquarana</taxon>
    </lineage>
</organism>
<dbReference type="InterPro" id="IPR036179">
    <property type="entry name" value="Ig-like_dom_sf"/>
</dbReference>
<reference evidence="5" key="1">
    <citation type="journal article" date="2017" name="Nat. Commun.">
        <title>The North American bullfrog draft genome provides insight into hormonal regulation of long noncoding RNA.</title>
        <authorList>
            <person name="Hammond S.A."/>
            <person name="Warren R.L."/>
            <person name="Vandervalk B.P."/>
            <person name="Kucuk E."/>
            <person name="Khan H."/>
            <person name="Gibb E.A."/>
            <person name="Pandoh P."/>
            <person name="Kirk H."/>
            <person name="Zhao Y."/>
            <person name="Jones M."/>
            <person name="Mungall A.J."/>
            <person name="Coope R."/>
            <person name="Pleasance S."/>
            <person name="Moore R.A."/>
            <person name="Holt R.A."/>
            <person name="Round J.M."/>
            <person name="Ohora S."/>
            <person name="Walle B.V."/>
            <person name="Veldhoen N."/>
            <person name="Helbing C.C."/>
            <person name="Birol I."/>
        </authorList>
    </citation>
    <scope>NUCLEOTIDE SEQUENCE [LARGE SCALE GENOMIC DNA]</scope>
</reference>
<dbReference type="PANTHER" id="PTHR11481">
    <property type="entry name" value="IMMUNOGLOBULIN FC RECEPTOR"/>
    <property type="match status" value="1"/>
</dbReference>